<organism evidence="3 4">
    <name type="scientific">Penicillium brasilianum</name>
    <dbReference type="NCBI Taxonomy" id="104259"/>
    <lineage>
        <taxon>Eukaryota</taxon>
        <taxon>Fungi</taxon>
        <taxon>Dikarya</taxon>
        <taxon>Ascomycota</taxon>
        <taxon>Pezizomycotina</taxon>
        <taxon>Eurotiomycetes</taxon>
        <taxon>Eurotiomycetidae</taxon>
        <taxon>Eurotiales</taxon>
        <taxon>Aspergillaceae</taxon>
        <taxon>Penicillium</taxon>
    </lineage>
</organism>
<dbReference type="Pfam" id="PF05686">
    <property type="entry name" value="Glyco_transf_90"/>
    <property type="match status" value="1"/>
</dbReference>
<keyword evidence="1" id="KW-0472">Membrane</keyword>
<reference evidence="4" key="1">
    <citation type="submission" date="2015-09" db="EMBL/GenBank/DDBJ databases">
        <authorList>
            <person name="Fill T.P."/>
            <person name="Baretta J.F."/>
            <person name="de Almeida L.G."/>
            <person name="Rocha M."/>
            <person name="de Souza D.H."/>
            <person name="Malavazi I."/>
            <person name="Cerdeira L.T."/>
            <person name="Hong H."/>
            <person name="Samborskyy M."/>
            <person name="de Vasconcelos A.T."/>
            <person name="Leadlay P."/>
            <person name="Rodrigues-Filho E."/>
        </authorList>
    </citation>
    <scope>NUCLEOTIDE SEQUENCE [LARGE SCALE GENOMIC DNA]</scope>
    <source>
        <strain evidence="4">LaBioMMi 136</strain>
    </source>
</reference>
<evidence type="ECO:0000313" key="4">
    <source>
        <dbReference type="Proteomes" id="UP000190744"/>
    </source>
</evidence>
<name>A0A1S9RMV6_PENBI</name>
<dbReference type="InterPro" id="IPR006598">
    <property type="entry name" value="CAP10"/>
</dbReference>
<comment type="caution">
    <text evidence="3">The sequence shown here is derived from an EMBL/GenBank/DDBJ whole genome shotgun (WGS) entry which is preliminary data.</text>
</comment>
<keyword evidence="1" id="KW-1133">Transmembrane helix</keyword>
<dbReference type="PANTHER" id="PTHR12203:SF112">
    <property type="entry name" value="DUF821 DOMAIN PROTEIN (AFU_ORTHOLOGUE AFUA_2G14740)"/>
    <property type="match status" value="1"/>
</dbReference>
<feature type="domain" description="Glycosyl transferase CAP10" evidence="2">
    <location>
        <begin position="218"/>
        <end position="470"/>
    </location>
</feature>
<keyword evidence="1" id="KW-0812">Transmembrane</keyword>
<evidence type="ECO:0000259" key="2">
    <source>
        <dbReference type="SMART" id="SM00672"/>
    </source>
</evidence>
<evidence type="ECO:0000256" key="1">
    <source>
        <dbReference type="SAM" id="Phobius"/>
    </source>
</evidence>
<gene>
    <name evidence="3" type="ORF">PEBR_19823</name>
</gene>
<dbReference type="InterPro" id="IPR051091">
    <property type="entry name" value="O-Glucosyltr/Glycosyltrsf_90"/>
</dbReference>
<dbReference type="Proteomes" id="UP000190744">
    <property type="component" value="Unassembled WGS sequence"/>
</dbReference>
<dbReference type="PANTHER" id="PTHR12203">
    <property type="entry name" value="KDEL LYS-ASP-GLU-LEU CONTAINING - RELATED"/>
    <property type="match status" value="1"/>
</dbReference>
<proteinExistence type="predicted"/>
<dbReference type="EMBL" id="LJBN01000133">
    <property type="protein sequence ID" value="OOQ86843.1"/>
    <property type="molecule type" value="Genomic_DNA"/>
</dbReference>
<feature type="transmembrane region" description="Helical" evidence="1">
    <location>
        <begin position="60"/>
        <end position="80"/>
    </location>
</feature>
<protein>
    <submittedName>
        <fullName evidence="3">DUF821 domain protein</fullName>
    </submittedName>
</protein>
<accession>A0A1S9RMV6</accession>
<evidence type="ECO:0000313" key="3">
    <source>
        <dbReference type="EMBL" id="OOQ86843.1"/>
    </source>
</evidence>
<dbReference type="AlphaFoldDB" id="A0A1S9RMV6"/>
<sequence>MKTVIKSRHRVALETIANPDDTKAVRLALDAEVSRSNEADSRVVQASEFWLEMLAQRPSFRFLATGAIVSIVAFTFLIFGTRSSRDAASRYILKTSRPESSSQTHCAQETYTTPPNGSWEFVVERDALNHGLSDEQCQVAFPKLFGEIEKSALLRQDAKITYKDLDSREVEDGMVRAIIDRGQLYIVEYAPMPVTASRARATLNSLHRALTATPDRHLLPSIEFIFTTEDFANDPTGKGPVWAYSKRDADDSVWLMPDFGYWAWPEVQIGPYHEVRRRIAAIDDGETASDGTHIPGLQFQDKKKQLVWRGSLATNPAVRSKLLKSAQSRSWASVRVIDWDDENDVRFNLLPIEDHCRYMFLAHTEGRSFSGRGKYLLNCRSVVISHPLIWREAHHAALVSSGPDANYVEVEQDFTDLPRKVDFLIDNPQVAERIAENAVRTFRDRYLTPAAESCYWRHLVRQYASVLDFEPVLFATGRDGKLTPRGTPFETWLLMN</sequence>
<dbReference type="SMART" id="SM00672">
    <property type="entry name" value="CAP10"/>
    <property type="match status" value="1"/>
</dbReference>